<dbReference type="InterPro" id="IPR013815">
    <property type="entry name" value="ATP_grasp_subdomain_1"/>
</dbReference>
<dbReference type="RefSeq" id="WP_269316399.1">
    <property type="nucleotide sequence ID" value="NZ_CP098251.1"/>
</dbReference>
<keyword evidence="3 10" id="KW-0436">Ligase</keyword>
<dbReference type="SUPFAM" id="SSF52440">
    <property type="entry name" value="PreATP-grasp domain"/>
    <property type="match status" value="1"/>
</dbReference>
<dbReference type="InterPro" id="IPR011761">
    <property type="entry name" value="ATP-grasp"/>
</dbReference>
<comment type="pathway">
    <text evidence="10">Sulfur metabolism; glutathione biosynthesis; glutathione from L-cysteine and L-glutamate: step 2/2.</text>
</comment>
<dbReference type="GO" id="GO:0005737">
    <property type="term" value="C:cytoplasm"/>
    <property type="evidence" value="ECO:0007669"/>
    <property type="project" value="TreeGrafter"/>
</dbReference>
<evidence type="ECO:0000313" key="12">
    <source>
        <dbReference type="EMBL" id="WAV92152.1"/>
    </source>
</evidence>
<comment type="cofactor">
    <cofactor evidence="2">
        <name>Mg(2+)</name>
        <dbReference type="ChEBI" id="CHEBI:18420"/>
    </cofactor>
</comment>
<evidence type="ECO:0000256" key="4">
    <source>
        <dbReference type="ARBA" id="ARBA00022684"/>
    </source>
</evidence>
<dbReference type="HAMAP" id="MF_00162">
    <property type="entry name" value="GSH_S"/>
    <property type="match status" value="1"/>
</dbReference>
<accession>A0A9E9LD11</accession>
<protein>
    <recommendedName>
        <fullName evidence="10">Glutathione synthetase</fullName>
        <ecNumber evidence="10">6.3.2.3</ecNumber>
    </recommendedName>
    <alternativeName>
        <fullName evidence="10">GSH synthetase</fullName>
        <shortName evidence="10">GSH-S</shortName>
        <shortName evidence="10">GSHase</shortName>
    </alternativeName>
    <alternativeName>
        <fullName evidence="10">Glutathione synthase</fullName>
    </alternativeName>
</protein>
<comment type="similarity">
    <text evidence="10">Belongs to the prokaryotic GSH synthase family.</text>
</comment>
<dbReference type="InterPro" id="IPR006284">
    <property type="entry name" value="Glut_synth_pro"/>
</dbReference>
<dbReference type="Gene3D" id="3.30.470.20">
    <property type="entry name" value="ATP-grasp fold, B domain"/>
    <property type="match status" value="1"/>
</dbReference>
<evidence type="ECO:0000256" key="5">
    <source>
        <dbReference type="ARBA" id="ARBA00022723"/>
    </source>
</evidence>
<dbReference type="PROSITE" id="PS50975">
    <property type="entry name" value="ATP_GRASP"/>
    <property type="match status" value="1"/>
</dbReference>
<dbReference type="Pfam" id="PF02951">
    <property type="entry name" value="GSH-S_N"/>
    <property type="match status" value="1"/>
</dbReference>
<keyword evidence="9" id="KW-0464">Manganese</keyword>
<dbReference type="GO" id="GO:0005524">
    <property type="term" value="F:ATP binding"/>
    <property type="evidence" value="ECO:0007669"/>
    <property type="project" value="UniProtKB-UniRule"/>
</dbReference>
<dbReference type="InterPro" id="IPR004218">
    <property type="entry name" value="GSHS_ATP-bd"/>
</dbReference>
<name>A0A9E9LD11_9BURK</name>
<evidence type="ECO:0000256" key="3">
    <source>
        <dbReference type="ARBA" id="ARBA00022598"/>
    </source>
</evidence>
<dbReference type="SUPFAM" id="SSF56059">
    <property type="entry name" value="Glutathione synthetase ATP-binding domain-like"/>
    <property type="match status" value="1"/>
</dbReference>
<sequence>MELAFYADPLEKFVIKKDSTFALMKEAGERGHRIYAFCQHDLVLNGQNVHARVNGIELTGTEDHRWFDVRETEDRGLETFDAVIVRKDPPFDVEYLNSTYLLELSARKGARIFNRPDALRSHNEKLTIAQFPEFMVPTLVTADQEQLRSFHAEYRDIILKPLNAMGGDGVFRIGEDGLNLGAAIEILTASGRKAVMAQRYIPDIVEGDKRVLLINGQVVPFALARIPQKGEVRGNLAAGGTGRAQLLSERDRQIAETLAPVLADRGLFLVGLDIIGNWLTEVNVTSPTCFREIAQQTGFNVAGLFMDELEKTV</sequence>
<evidence type="ECO:0000256" key="8">
    <source>
        <dbReference type="ARBA" id="ARBA00022842"/>
    </source>
</evidence>
<keyword evidence="8" id="KW-0460">Magnesium</keyword>
<comment type="cofactor">
    <cofactor evidence="1">
        <name>Mn(2+)</name>
        <dbReference type="ChEBI" id="CHEBI:29035"/>
    </cofactor>
</comment>
<keyword evidence="7 10" id="KW-0067">ATP-binding</keyword>
<keyword evidence="5" id="KW-0479">Metal-binding</keyword>
<dbReference type="GO" id="GO:0046872">
    <property type="term" value="F:metal ion binding"/>
    <property type="evidence" value="ECO:0007669"/>
    <property type="project" value="UniProtKB-KW"/>
</dbReference>
<evidence type="ECO:0000256" key="10">
    <source>
        <dbReference type="HAMAP-Rule" id="MF_00162"/>
    </source>
</evidence>
<dbReference type="InterPro" id="IPR004215">
    <property type="entry name" value="GSHS_N"/>
</dbReference>
<keyword evidence="4 10" id="KW-0317">Glutathione biosynthesis</keyword>
<dbReference type="NCBIfam" id="TIGR01380">
    <property type="entry name" value="glut_syn"/>
    <property type="match status" value="1"/>
</dbReference>
<comment type="catalytic activity">
    <reaction evidence="10">
        <text>gamma-L-glutamyl-L-cysteine + glycine + ATP = glutathione + ADP + phosphate + H(+)</text>
        <dbReference type="Rhea" id="RHEA:13557"/>
        <dbReference type="ChEBI" id="CHEBI:15378"/>
        <dbReference type="ChEBI" id="CHEBI:30616"/>
        <dbReference type="ChEBI" id="CHEBI:43474"/>
        <dbReference type="ChEBI" id="CHEBI:57305"/>
        <dbReference type="ChEBI" id="CHEBI:57925"/>
        <dbReference type="ChEBI" id="CHEBI:58173"/>
        <dbReference type="ChEBI" id="CHEBI:456216"/>
        <dbReference type="EC" id="6.3.2.3"/>
    </reaction>
</comment>
<organism evidence="12">
    <name type="scientific">Oxalobacter aliiformigenes</name>
    <dbReference type="NCBI Taxonomy" id="2946593"/>
    <lineage>
        <taxon>Bacteria</taxon>
        <taxon>Pseudomonadati</taxon>
        <taxon>Pseudomonadota</taxon>
        <taxon>Betaproteobacteria</taxon>
        <taxon>Burkholderiales</taxon>
        <taxon>Oxalobacteraceae</taxon>
        <taxon>Oxalobacter</taxon>
    </lineage>
</organism>
<reference evidence="12" key="1">
    <citation type="journal article" date="2022" name="Front. Microbiol.">
        <title>New perspectives on an old grouping: The genomic and phenotypic variability of Oxalobacter formigenes and the implications for calcium oxalate stone prevention.</title>
        <authorList>
            <person name="Chmiel J.A."/>
            <person name="Carr C."/>
            <person name="Stuivenberg G.A."/>
            <person name="Venema R."/>
            <person name="Chanyi R.M."/>
            <person name="Al K.F."/>
            <person name="Giguere D."/>
            <person name="Say H."/>
            <person name="Akouris P.P."/>
            <person name="Dominguez Romero S.A."/>
            <person name="Kwong A."/>
            <person name="Tai V."/>
            <person name="Koval S.F."/>
            <person name="Razvi H."/>
            <person name="Bjazevic J."/>
            <person name="Burton J.P."/>
        </authorList>
    </citation>
    <scope>NUCLEOTIDE SEQUENCE</scope>
    <source>
        <strain evidence="12">OxK</strain>
    </source>
</reference>
<dbReference type="InterPro" id="IPR016185">
    <property type="entry name" value="PreATP-grasp_dom_sf"/>
</dbReference>
<dbReference type="GO" id="GO:0004363">
    <property type="term" value="F:glutathione synthase activity"/>
    <property type="evidence" value="ECO:0007669"/>
    <property type="project" value="UniProtKB-UniRule"/>
</dbReference>
<dbReference type="Proteomes" id="UP001164819">
    <property type="component" value="Chromosome"/>
</dbReference>
<dbReference type="AlphaFoldDB" id="A0A9E9LD11"/>
<dbReference type="Pfam" id="PF02955">
    <property type="entry name" value="GSH-S_ATP"/>
    <property type="match status" value="1"/>
</dbReference>
<dbReference type="Gene3D" id="3.40.50.20">
    <property type="match status" value="1"/>
</dbReference>
<dbReference type="PANTHER" id="PTHR21621:SF4">
    <property type="entry name" value="GLUTATHIONE SYNTHETASE"/>
    <property type="match status" value="1"/>
</dbReference>
<keyword evidence="6 10" id="KW-0547">Nucleotide-binding</keyword>
<evidence type="ECO:0000256" key="7">
    <source>
        <dbReference type="ARBA" id="ARBA00022840"/>
    </source>
</evidence>
<gene>
    <name evidence="10 12" type="primary">gshB</name>
    <name evidence="12" type="ORF">NB646_02005</name>
</gene>
<evidence type="ECO:0000256" key="6">
    <source>
        <dbReference type="ARBA" id="ARBA00022741"/>
    </source>
</evidence>
<feature type="domain" description="ATP-grasp" evidence="11">
    <location>
        <begin position="125"/>
        <end position="310"/>
    </location>
</feature>
<evidence type="ECO:0000256" key="2">
    <source>
        <dbReference type="ARBA" id="ARBA00001946"/>
    </source>
</evidence>
<dbReference type="Gene3D" id="3.30.1490.20">
    <property type="entry name" value="ATP-grasp fold, A domain"/>
    <property type="match status" value="1"/>
</dbReference>
<proteinExistence type="inferred from homology"/>
<dbReference type="EMBL" id="CP098251">
    <property type="protein sequence ID" value="WAV92152.1"/>
    <property type="molecule type" value="Genomic_DNA"/>
</dbReference>
<dbReference type="PANTHER" id="PTHR21621">
    <property type="entry name" value="RIBOSOMAL PROTEIN S6 MODIFICATION PROTEIN"/>
    <property type="match status" value="1"/>
</dbReference>
<dbReference type="NCBIfam" id="NF003573">
    <property type="entry name" value="PRK05246.1"/>
    <property type="match status" value="1"/>
</dbReference>
<evidence type="ECO:0000259" key="11">
    <source>
        <dbReference type="PROSITE" id="PS50975"/>
    </source>
</evidence>
<dbReference type="EC" id="6.3.2.3" evidence="10"/>
<evidence type="ECO:0000256" key="1">
    <source>
        <dbReference type="ARBA" id="ARBA00001936"/>
    </source>
</evidence>
<evidence type="ECO:0000256" key="9">
    <source>
        <dbReference type="ARBA" id="ARBA00023211"/>
    </source>
</evidence>